<proteinExistence type="predicted"/>
<evidence type="ECO:0000313" key="4">
    <source>
        <dbReference type="EMBL" id="PFG37004.1"/>
    </source>
</evidence>
<organism evidence="4 5">
    <name type="scientific">Flavimobilis soli</name>
    <dbReference type="NCBI Taxonomy" id="442709"/>
    <lineage>
        <taxon>Bacteria</taxon>
        <taxon>Bacillati</taxon>
        <taxon>Actinomycetota</taxon>
        <taxon>Actinomycetes</taxon>
        <taxon>Micrococcales</taxon>
        <taxon>Jonesiaceae</taxon>
        <taxon>Flavimobilis</taxon>
    </lineage>
</organism>
<evidence type="ECO:0000259" key="3">
    <source>
        <dbReference type="PROSITE" id="PS50977"/>
    </source>
</evidence>
<protein>
    <submittedName>
        <fullName evidence="4">TetR family transcriptional regulator</fullName>
    </submittedName>
</protein>
<accession>A0A2A9EDK9</accession>
<dbReference type="GO" id="GO:0000976">
    <property type="term" value="F:transcription cis-regulatory region binding"/>
    <property type="evidence" value="ECO:0007669"/>
    <property type="project" value="TreeGrafter"/>
</dbReference>
<feature type="domain" description="HTH tetR-type" evidence="3">
    <location>
        <begin position="14"/>
        <end position="73"/>
    </location>
</feature>
<dbReference type="EMBL" id="PDJH01000001">
    <property type="protein sequence ID" value="PFG37004.1"/>
    <property type="molecule type" value="Genomic_DNA"/>
</dbReference>
<dbReference type="InterPro" id="IPR050109">
    <property type="entry name" value="HTH-type_TetR-like_transc_reg"/>
</dbReference>
<dbReference type="GO" id="GO:0003700">
    <property type="term" value="F:DNA-binding transcription factor activity"/>
    <property type="evidence" value="ECO:0007669"/>
    <property type="project" value="TreeGrafter"/>
</dbReference>
<comment type="caution">
    <text evidence="4">The sequence shown here is derived from an EMBL/GenBank/DDBJ whole genome shotgun (WGS) entry which is preliminary data.</text>
</comment>
<dbReference type="PROSITE" id="PS50977">
    <property type="entry name" value="HTH_TETR_2"/>
    <property type="match status" value="1"/>
</dbReference>
<gene>
    <name evidence="4" type="ORF">ATL41_1748</name>
</gene>
<dbReference type="OrthoDB" id="4709704at2"/>
<dbReference type="Proteomes" id="UP000221394">
    <property type="component" value="Unassembled WGS sequence"/>
</dbReference>
<dbReference type="AlphaFoldDB" id="A0A2A9EDK9"/>
<dbReference type="PANTHER" id="PTHR30055:SF226">
    <property type="entry name" value="HTH-TYPE TRANSCRIPTIONAL REGULATOR PKSA"/>
    <property type="match status" value="1"/>
</dbReference>
<feature type="DNA-binding region" description="H-T-H motif" evidence="2">
    <location>
        <begin position="36"/>
        <end position="55"/>
    </location>
</feature>
<dbReference type="Gene3D" id="1.10.357.10">
    <property type="entry name" value="Tetracycline Repressor, domain 2"/>
    <property type="match status" value="1"/>
</dbReference>
<reference evidence="4 5" key="1">
    <citation type="submission" date="2017-10" db="EMBL/GenBank/DDBJ databases">
        <title>Sequencing the genomes of 1000 actinobacteria strains.</title>
        <authorList>
            <person name="Klenk H.-P."/>
        </authorList>
    </citation>
    <scope>NUCLEOTIDE SEQUENCE [LARGE SCALE GENOMIC DNA]</scope>
    <source>
        <strain evidence="4 5">DSM 21574</strain>
    </source>
</reference>
<name>A0A2A9EDK9_9MICO</name>
<dbReference type="PANTHER" id="PTHR30055">
    <property type="entry name" value="HTH-TYPE TRANSCRIPTIONAL REGULATOR RUTR"/>
    <property type="match status" value="1"/>
</dbReference>
<dbReference type="PRINTS" id="PR00455">
    <property type="entry name" value="HTHTETR"/>
</dbReference>
<dbReference type="Pfam" id="PF00440">
    <property type="entry name" value="TetR_N"/>
    <property type="match status" value="1"/>
</dbReference>
<sequence>MPRINAATLAEHRAAQQRALLDAARELVAEHGANFTLAQVAARAGLARPSLYQYFKSREELVEAVVADVFPRWSARIAQVVAAAASPRDAVLAYARANLELVSGGEHEIAAALSAIAPQPVVALRSAAMHREMLEPLARTLDQMGISDPDRAAELVNAVVLAASKQVDAGESVGAVMTRVEAVLALSARG</sequence>
<dbReference type="SUPFAM" id="SSF46689">
    <property type="entry name" value="Homeodomain-like"/>
    <property type="match status" value="1"/>
</dbReference>
<dbReference type="InterPro" id="IPR009057">
    <property type="entry name" value="Homeodomain-like_sf"/>
</dbReference>
<keyword evidence="1 2" id="KW-0238">DNA-binding</keyword>
<evidence type="ECO:0000256" key="1">
    <source>
        <dbReference type="ARBA" id="ARBA00023125"/>
    </source>
</evidence>
<evidence type="ECO:0000256" key="2">
    <source>
        <dbReference type="PROSITE-ProRule" id="PRU00335"/>
    </source>
</evidence>
<keyword evidence="5" id="KW-1185">Reference proteome</keyword>
<evidence type="ECO:0000313" key="5">
    <source>
        <dbReference type="Proteomes" id="UP000221394"/>
    </source>
</evidence>
<dbReference type="RefSeq" id="WP_098458117.1">
    <property type="nucleotide sequence ID" value="NZ_PDJH01000001.1"/>
</dbReference>
<dbReference type="InterPro" id="IPR001647">
    <property type="entry name" value="HTH_TetR"/>
</dbReference>